<dbReference type="Proteomes" id="UP000028045">
    <property type="component" value="Unassembled WGS sequence"/>
</dbReference>
<evidence type="ECO:0000313" key="2">
    <source>
        <dbReference type="Proteomes" id="UP000028045"/>
    </source>
</evidence>
<organism evidence="1 2">
    <name type="scientific">Stachybotrys chartarum (strain CBS 109288 / IBT 7711)</name>
    <name type="common">Toxic black mold</name>
    <name type="synonym">Stilbospora chartarum</name>
    <dbReference type="NCBI Taxonomy" id="1280523"/>
    <lineage>
        <taxon>Eukaryota</taxon>
        <taxon>Fungi</taxon>
        <taxon>Dikarya</taxon>
        <taxon>Ascomycota</taxon>
        <taxon>Pezizomycotina</taxon>
        <taxon>Sordariomycetes</taxon>
        <taxon>Hypocreomycetidae</taxon>
        <taxon>Hypocreales</taxon>
        <taxon>Stachybotryaceae</taxon>
        <taxon>Stachybotrys</taxon>
    </lineage>
</organism>
<evidence type="ECO:0000313" key="1">
    <source>
        <dbReference type="EMBL" id="KEY69457.1"/>
    </source>
</evidence>
<dbReference type="EMBL" id="KL648525">
    <property type="protein sequence ID" value="KEY69457.1"/>
    <property type="molecule type" value="Genomic_DNA"/>
</dbReference>
<evidence type="ECO:0008006" key="3">
    <source>
        <dbReference type="Google" id="ProtNLM"/>
    </source>
</evidence>
<name>A0A084AVX8_STACB</name>
<dbReference type="Gene3D" id="3.40.50.450">
    <property type="match status" value="1"/>
</dbReference>
<dbReference type="InterPro" id="IPR039470">
    <property type="entry name" value="Nuc_deoxyri_tr2"/>
</dbReference>
<dbReference type="SUPFAM" id="SSF52309">
    <property type="entry name" value="N-(deoxy)ribosyltransferase-like"/>
    <property type="match status" value="1"/>
</dbReference>
<keyword evidence="2" id="KW-1185">Reference proteome</keyword>
<gene>
    <name evidence="1" type="ORF">S7711_01999</name>
</gene>
<protein>
    <recommendedName>
        <fullName evidence="3">Nucleoside 2-deoxyribosyltransferase like</fullName>
    </recommendedName>
</protein>
<reference evidence="1 2" key="1">
    <citation type="journal article" date="2014" name="BMC Genomics">
        <title>Comparative genome sequencing reveals chemotype-specific gene clusters in the toxigenic black mold Stachybotrys.</title>
        <authorList>
            <person name="Semeiks J."/>
            <person name="Borek D."/>
            <person name="Otwinowski Z."/>
            <person name="Grishin N.V."/>
        </authorList>
    </citation>
    <scope>NUCLEOTIDE SEQUENCE [LARGE SCALE GENOMIC DNA]</scope>
    <source>
        <strain evidence="2">CBS 109288 / IBT 7711</strain>
    </source>
</reference>
<proteinExistence type="predicted"/>
<dbReference type="OrthoDB" id="2893324at2759"/>
<sequence>MPVQIVQAPARPQLVGKRSIFLAGTTAPTGEPDWRQTLTDALRHLPVTVLNPYRTDWDETWREDFSDSRWADQVQWELDMQETADIVVFFFHGATPAPISMLEFGLCARQRKSIVCAKQDYVKRGNVEAVCRRYRVPLMGSQDELRDAVVARIQQDLPAQS</sequence>
<dbReference type="AlphaFoldDB" id="A0A084AVX8"/>
<dbReference type="HOGENOM" id="CLU_109866_0_0_1"/>
<dbReference type="Pfam" id="PF15891">
    <property type="entry name" value="Nuc_deoxyri_tr2"/>
    <property type="match status" value="1"/>
</dbReference>
<accession>A0A084AVX8</accession>